<dbReference type="RefSeq" id="WP_068806768.1">
    <property type="nucleotide sequence ID" value="NZ_CP014671.1"/>
</dbReference>
<feature type="binding site" evidence="2">
    <location>
        <position position="185"/>
    </location>
    <ligand>
        <name>substrate</name>
    </ligand>
</feature>
<dbReference type="HAMAP" id="MF_01139">
    <property type="entry name" value="ISPT"/>
    <property type="match status" value="1"/>
</dbReference>
<dbReference type="GO" id="GO:0005829">
    <property type="term" value="C:cytosol"/>
    <property type="evidence" value="ECO:0007669"/>
    <property type="project" value="TreeGrafter"/>
</dbReference>
<feature type="binding site" evidence="2">
    <location>
        <position position="68"/>
    </location>
    <ligand>
        <name>substrate</name>
    </ligand>
</feature>
<keyword evidence="2" id="KW-0961">Cell wall biogenesis/degradation</keyword>
<dbReference type="GO" id="GO:0000287">
    <property type="term" value="F:magnesium ion binding"/>
    <property type="evidence" value="ECO:0007669"/>
    <property type="project" value="UniProtKB-UniRule"/>
</dbReference>
<keyword evidence="2" id="KW-0133">Cell shape</keyword>
<dbReference type="EC" id="2.5.1.31" evidence="2"/>
<dbReference type="NCBIfam" id="TIGR00055">
    <property type="entry name" value="uppS"/>
    <property type="match status" value="1"/>
</dbReference>
<feature type="active site" evidence="2">
    <location>
        <position position="17"/>
    </location>
</feature>
<dbReference type="PANTHER" id="PTHR10291:SF0">
    <property type="entry name" value="DEHYDRODOLICHYL DIPHOSPHATE SYNTHASE 2"/>
    <property type="match status" value="1"/>
</dbReference>
<dbReference type="FunCoup" id="A0A1B1YWG0">
    <property type="interactions" value="493"/>
</dbReference>
<sequence length="248" mass="27348">MTTPEAILPRHLAIIMDGNGRWARQRHLPRVAGHRVGARVVRRIVEECARRNIGYLTVFAFSSENWRRPPDEVSLLMELFLRALRDEETRLLENGIRLSVIGDRSALPARLQAAIAQVEAATAHCQGLHLTVATNYGGRWDIVQAARSVAAAAVAGELDPADLDEDSFAARLALGRAPAVDLLIRTGGELRISNFLLWQLAYAELYFTDTLWPDFDAAALDQALAWFAGRERRFGRTGEQLLLGGAGA</sequence>
<keyword evidence="1 2" id="KW-0808">Transferase</keyword>
<dbReference type="KEGG" id="gbi:PG2T_13885"/>
<comment type="catalytic activity">
    <reaction evidence="2">
        <text>8 isopentenyl diphosphate + (2E,6E)-farnesyl diphosphate = di-trans,octa-cis-undecaprenyl diphosphate + 8 diphosphate</text>
        <dbReference type="Rhea" id="RHEA:27551"/>
        <dbReference type="ChEBI" id="CHEBI:33019"/>
        <dbReference type="ChEBI" id="CHEBI:58405"/>
        <dbReference type="ChEBI" id="CHEBI:128769"/>
        <dbReference type="ChEBI" id="CHEBI:175763"/>
        <dbReference type="EC" id="2.5.1.31"/>
    </reaction>
</comment>
<dbReference type="GO" id="GO:0016094">
    <property type="term" value="P:polyprenol biosynthetic process"/>
    <property type="evidence" value="ECO:0007669"/>
    <property type="project" value="TreeGrafter"/>
</dbReference>
<comment type="function">
    <text evidence="2">Catalyzes the sequential condensation of isopentenyl diphosphate (IPP) with (2E,6E)-farnesyl diphosphate (E,E-FPP) to yield (2Z,6Z,10Z,14Z,18Z,22Z,26Z,30Z,34E,38E)-undecaprenyl diphosphate (di-trans,octa-cis-UPP). UPP is the precursor of glycosyl carrier lipid in the biosynthesis of bacterial cell wall polysaccharide components such as peptidoglycan and lipopolysaccharide.</text>
</comment>
<accession>A0A1B1YWG0</accession>
<dbReference type="FunFam" id="3.40.1180.10:FF:000001">
    <property type="entry name" value="(2E,6E)-farnesyl-diphosphate-specific ditrans,polycis-undecaprenyl-diphosphate synthase"/>
    <property type="match status" value="1"/>
</dbReference>
<dbReference type="Proteomes" id="UP000092952">
    <property type="component" value="Chromosome"/>
</dbReference>
<feature type="binding site" evidence="2">
    <location>
        <position position="30"/>
    </location>
    <ligand>
        <name>substrate</name>
    </ligand>
</feature>
<feature type="binding site" evidence="2">
    <location>
        <begin position="191"/>
        <end position="193"/>
    </location>
    <ligand>
        <name>substrate</name>
    </ligand>
</feature>
<evidence type="ECO:0000313" key="4">
    <source>
        <dbReference type="Proteomes" id="UP000092952"/>
    </source>
</evidence>
<keyword evidence="4" id="KW-1185">Reference proteome</keyword>
<dbReference type="PANTHER" id="PTHR10291">
    <property type="entry name" value="DEHYDRODOLICHYL DIPHOSPHATE SYNTHASE FAMILY MEMBER"/>
    <property type="match status" value="1"/>
</dbReference>
<feature type="binding site" evidence="2">
    <location>
        <position position="204"/>
    </location>
    <ligand>
        <name>Mg(2+)</name>
        <dbReference type="ChEBI" id="CHEBI:18420"/>
    </ligand>
</feature>
<name>A0A1B1YWG0_9GAMM</name>
<protein>
    <recommendedName>
        <fullName evidence="2">Ditrans,polycis-undecaprenyl-diphosphate synthase ((2E,6E)-farnesyl-diphosphate specific)</fullName>
        <ecNumber evidence="2">2.5.1.31</ecNumber>
    </recommendedName>
    <alternativeName>
        <fullName evidence="2">Ditrans,polycis-undecaprenylcistransferase</fullName>
    </alternativeName>
    <alternativeName>
        <fullName evidence="2">Undecaprenyl diphosphate synthase</fullName>
        <shortName evidence="2">UDS</shortName>
    </alternativeName>
    <alternativeName>
        <fullName evidence="2">Undecaprenyl pyrophosphate synthase</fullName>
        <shortName evidence="2">UPP synthase</shortName>
    </alternativeName>
</protein>
<feature type="binding site" evidence="2">
    <location>
        <position position="17"/>
    </location>
    <ligand>
        <name>Mg(2+)</name>
        <dbReference type="ChEBI" id="CHEBI:18420"/>
    </ligand>
</feature>
<keyword evidence="2" id="KW-0460">Magnesium</keyword>
<dbReference type="SUPFAM" id="SSF64005">
    <property type="entry name" value="Undecaprenyl diphosphate synthase"/>
    <property type="match status" value="1"/>
</dbReference>
<feature type="binding site" evidence="2">
    <location>
        <position position="34"/>
    </location>
    <ligand>
        <name>substrate</name>
    </ligand>
</feature>
<evidence type="ECO:0000256" key="1">
    <source>
        <dbReference type="ARBA" id="ARBA00022679"/>
    </source>
</evidence>
<organism evidence="3 4">
    <name type="scientific">Immundisolibacter cernigliae</name>
    <dbReference type="NCBI Taxonomy" id="1810504"/>
    <lineage>
        <taxon>Bacteria</taxon>
        <taxon>Pseudomonadati</taxon>
        <taxon>Pseudomonadota</taxon>
        <taxon>Gammaproteobacteria</taxon>
        <taxon>Immundisolibacterales</taxon>
        <taxon>Immundisolibacteraceae</taxon>
        <taxon>Immundisolibacter</taxon>
    </lineage>
</organism>
<dbReference type="Gene3D" id="3.40.1180.10">
    <property type="entry name" value="Decaprenyl diphosphate synthase-like"/>
    <property type="match status" value="1"/>
</dbReference>
<dbReference type="GO" id="GO:0009252">
    <property type="term" value="P:peptidoglycan biosynthetic process"/>
    <property type="evidence" value="ECO:0007669"/>
    <property type="project" value="UniProtKB-UniRule"/>
</dbReference>
<keyword evidence="2" id="KW-0479">Metal-binding</keyword>
<dbReference type="GO" id="GO:0008360">
    <property type="term" value="P:regulation of cell shape"/>
    <property type="evidence" value="ECO:0007669"/>
    <property type="project" value="UniProtKB-KW"/>
</dbReference>
<dbReference type="GO" id="GO:0008834">
    <property type="term" value="F:ditrans,polycis-undecaprenyl-diphosphate synthase [(2E,6E)-farnesyl-diphosphate specific] activity"/>
    <property type="evidence" value="ECO:0007669"/>
    <property type="project" value="UniProtKB-UniRule"/>
</dbReference>
<keyword evidence="2" id="KW-0573">Peptidoglycan synthesis</keyword>
<comment type="similarity">
    <text evidence="2">Belongs to the UPP synthase family.</text>
</comment>
<comment type="subunit">
    <text evidence="2">Homodimer.</text>
</comment>
<dbReference type="InterPro" id="IPR001441">
    <property type="entry name" value="UPP_synth-like"/>
</dbReference>
<dbReference type="CDD" id="cd00475">
    <property type="entry name" value="Cis_IPPS"/>
    <property type="match status" value="1"/>
</dbReference>
<dbReference type="AlphaFoldDB" id="A0A1B1YWG0"/>
<dbReference type="GO" id="GO:0071555">
    <property type="term" value="P:cell wall organization"/>
    <property type="evidence" value="ECO:0007669"/>
    <property type="project" value="UniProtKB-KW"/>
</dbReference>
<dbReference type="InterPro" id="IPR018520">
    <property type="entry name" value="UPP_synth-like_CS"/>
</dbReference>
<reference evidence="4" key="1">
    <citation type="submission" date="2016-03" db="EMBL/GenBank/DDBJ databases">
        <title>Complete genome sequence of Solimmundus cernigliae, representing a novel lineage of polycyclic aromatic hydrocarbon degraders within the Gammaproteobacteria.</title>
        <authorList>
            <person name="Singleton D.R."/>
            <person name="Dickey A.N."/>
            <person name="Scholl E.H."/>
            <person name="Wright F.A."/>
            <person name="Aitken M.D."/>
        </authorList>
    </citation>
    <scope>NUCLEOTIDE SEQUENCE [LARGE SCALE GENOMIC DNA]</scope>
    <source>
        <strain evidence="4">TR3.2</strain>
    </source>
</reference>
<dbReference type="Pfam" id="PF01255">
    <property type="entry name" value="Prenyltransf"/>
    <property type="match status" value="1"/>
</dbReference>
<comment type="cofactor">
    <cofactor evidence="2">
        <name>Mg(2+)</name>
        <dbReference type="ChEBI" id="CHEBI:18420"/>
    </cofactor>
    <text evidence="2">Binds 2 magnesium ions per subunit.</text>
</comment>
<dbReference type="InterPro" id="IPR036424">
    <property type="entry name" value="UPP_synth-like_sf"/>
</dbReference>
<feature type="binding site" evidence="2">
    <location>
        <begin position="62"/>
        <end position="64"/>
    </location>
    <ligand>
        <name>substrate</name>
    </ligand>
</feature>
<proteinExistence type="inferred from homology"/>
<dbReference type="PROSITE" id="PS01066">
    <property type="entry name" value="UPP_SYNTHASE"/>
    <property type="match status" value="1"/>
</dbReference>
<evidence type="ECO:0000256" key="2">
    <source>
        <dbReference type="HAMAP-Rule" id="MF_01139"/>
    </source>
</evidence>
<feature type="active site" description="Proton acceptor" evidence="2">
    <location>
        <position position="65"/>
    </location>
</feature>
<feature type="binding site" evidence="2">
    <location>
        <begin position="18"/>
        <end position="21"/>
    </location>
    <ligand>
        <name>substrate</name>
    </ligand>
</feature>
<dbReference type="OrthoDB" id="4191603at2"/>
<dbReference type="STRING" id="1810504.PG2T_13885"/>
<evidence type="ECO:0000313" key="3">
    <source>
        <dbReference type="EMBL" id="ANX05161.1"/>
    </source>
</evidence>
<feature type="binding site" evidence="2">
    <location>
        <position position="66"/>
    </location>
    <ligand>
        <name>substrate</name>
    </ligand>
</feature>
<feature type="binding site" evidence="2">
    <location>
        <position position="22"/>
    </location>
    <ligand>
        <name>substrate</name>
    </ligand>
</feature>
<dbReference type="EMBL" id="CP014671">
    <property type="protein sequence ID" value="ANX05161.1"/>
    <property type="molecule type" value="Genomic_DNA"/>
</dbReference>
<dbReference type="InParanoid" id="A0A1B1YWG0"/>
<gene>
    <name evidence="2" type="primary">uppS</name>
    <name evidence="3" type="ORF">PG2T_13885</name>
</gene>